<dbReference type="InterPro" id="IPR035396">
    <property type="entry name" value="Bac_rhamnosid6H"/>
</dbReference>
<keyword evidence="5" id="KW-1185">Reference proteome</keyword>
<gene>
    <name evidence="4" type="ORF">HAHE_13240</name>
</gene>
<dbReference type="EMBL" id="AP024702">
    <property type="protein sequence ID" value="BCX47416.1"/>
    <property type="molecule type" value="Genomic_DNA"/>
</dbReference>
<reference evidence="4 5" key="1">
    <citation type="submission" date="2021-06" db="EMBL/GenBank/DDBJ databases">
        <title>Complete genome of Haloferula helveola possessing various polysaccharide degrading enzymes.</title>
        <authorList>
            <person name="Takami H."/>
            <person name="Huang C."/>
            <person name="Hamasaki K."/>
        </authorList>
    </citation>
    <scope>NUCLEOTIDE SEQUENCE [LARGE SCALE GENOMIC DNA]</scope>
    <source>
        <strain evidence="4 5">CN-1</strain>
    </source>
</reference>
<dbReference type="Gene3D" id="1.50.10.10">
    <property type="match status" value="1"/>
</dbReference>
<dbReference type="Pfam" id="PF17390">
    <property type="entry name" value="Bac_rhamnosid_C"/>
    <property type="match status" value="1"/>
</dbReference>
<keyword evidence="1" id="KW-0732">Signal</keyword>
<evidence type="ECO:0000259" key="3">
    <source>
        <dbReference type="Pfam" id="PF17390"/>
    </source>
</evidence>
<name>A0ABN6H1J9_9BACT</name>
<feature type="signal peptide" evidence="1">
    <location>
        <begin position="1"/>
        <end position="17"/>
    </location>
</feature>
<dbReference type="InterPro" id="IPR008928">
    <property type="entry name" value="6-hairpin_glycosidase_sf"/>
</dbReference>
<dbReference type="Pfam" id="PF17389">
    <property type="entry name" value="Bac_rhamnosid6H"/>
    <property type="match status" value="1"/>
</dbReference>
<dbReference type="PANTHER" id="PTHR34987:SF4">
    <property type="entry name" value="ALPHA-L-RHAMNOSIDASE C-TERMINAL DOMAIN-CONTAINING PROTEIN"/>
    <property type="match status" value="1"/>
</dbReference>
<dbReference type="Gene3D" id="2.60.420.10">
    <property type="entry name" value="Maltose phosphorylase, domain 3"/>
    <property type="match status" value="1"/>
</dbReference>
<dbReference type="RefSeq" id="WP_338689616.1">
    <property type="nucleotide sequence ID" value="NZ_AP024702.1"/>
</dbReference>
<evidence type="ECO:0000259" key="2">
    <source>
        <dbReference type="Pfam" id="PF17389"/>
    </source>
</evidence>
<protein>
    <recommendedName>
        <fullName evidence="6">Alpha-L-rhamnosidase</fullName>
    </recommendedName>
</protein>
<feature type="domain" description="Alpha-L-rhamnosidase six-hairpin glycosidase" evidence="2">
    <location>
        <begin position="185"/>
        <end position="373"/>
    </location>
</feature>
<evidence type="ECO:0000313" key="4">
    <source>
        <dbReference type="EMBL" id="BCX47416.1"/>
    </source>
</evidence>
<evidence type="ECO:0008006" key="6">
    <source>
        <dbReference type="Google" id="ProtNLM"/>
    </source>
</evidence>
<dbReference type="Proteomes" id="UP001374893">
    <property type="component" value="Chromosome"/>
</dbReference>
<proteinExistence type="predicted"/>
<feature type="domain" description="Alpha-L-rhamnosidase C-terminal" evidence="3">
    <location>
        <begin position="511"/>
        <end position="566"/>
    </location>
</feature>
<dbReference type="InterPro" id="IPR012341">
    <property type="entry name" value="6hp_glycosidase-like_sf"/>
</dbReference>
<evidence type="ECO:0000256" key="1">
    <source>
        <dbReference type="SAM" id="SignalP"/>
    </source>
</evidence>
<feature type="chain" id="PRO_5047396001" description="Alpha-L-rhamnosidase" evidence="1">
    <location>
        <begin position="18"/>
        <end position="571"/>
    </location>
</feature>
<accession>A0ABN6H1J9</accession>
<dbReference type="InterPro" id="IPR035398">
    <property type="entry name" value="Bac_rhamnosid_C"/>
</dbReference>
<sequence>MKTLLLCCLAISTVLSAQGPPPTAEKSPLSHHFIAPTRIVWTAEKGVQHADSLLKPAPGQATLTNPIPPAVLEAGEGSGAIVLDFGTEISGYLELFTPISEGKTPPKARIRFGESVSETMADIDHKGAQNDHALRDQIVSLPWLGKKMVGPSGFRFVRIDATDPKHPVRLSQVRAVLQIRDVPYLGSFKCDDERINRIWKTGAWTVHLNMQDYLWDGIKRDRLVWLGDMHPEVSVIGAVFGHNEVVPESLDLIRDITPPTQWMNGISSYSMWWIILHEDWYRMHGNLDYLREQKDYLQALLPRLAGFVAEDGRETLDGMRFLDWPTFENKTAVHEGLQAMMVMTMESGARLMKLLDDPQTAKVCEDAVAKLRKHVPEKSGRKSPAALCALAGLRDSAEVATALKDGGPKDLSTFYGYYVIRALGEAGETDAALDLISRYWGGMLDFGATTFWEDFDLAWTENAGRIDEPVPPGKKDLHGDFGAHCYIGFRHSFCHGWAGGPTAFLSHHVLGVEAAAPGFAKVRINPRLGELKWAEGTYPTPKGVIKLRHERQADGSIRSDIELPDGIEQVD</sequence>
<evidence type="ECO:0000313" key="5">
    <source>
        <dbReference type="Proteomes" id="UP001374893"/>
    </source>
</evidence>
<dbReference type="PANTHER" id="PTHR34987">
    <property type="entry name" value="C, PUTATIVE (AFU_ORTHOLOGUE AFUA_3G02880)-RELATED"/>
    <property type="match status" value="1"/>
</dbReference>
<dbReference type="SUPFAM" id="SSF48208">
    <property type="entry name" value="Six-hairpin glycosidases"/>
    <property type="match status" value="1"/>
</dbReference>
<organism evidence="4 5">
    <name type="scientific">Haloferula helveola</name>
    <dbReference type="NCBI Taxonomy" id="490095"/>
    <lineage>
        <taxon>Bacteria</taxon>
        <taxon>Pseudomonadati</taxon>
        <taxon>Verrucomicrobiota</taxon>
        <taxon>Verrucomicrobiia</taxon>
        <taxon>Verrucomicrobiales</taxon>
        <taxon>Verrucomicrobiaceae</taxon>
        <taxon>Haloferula</taxon>
    </lineage>
</organism>